<protein>
    <submittedName>
        <fullName evidence="3">Uncharacterized protein</fullName>
    </submittedName>
</protein>
<dbReference type="AlphaFoldDB" id="A0AA36CF40"/>
<reference evidence="3" key="1">
    <citation type="submission" date="2023-06" db="EMBL/GenBank/DDBJ databases">
        <authorList>
            <person name="Delattre M."/>
        </authorList>
    </citation>
    <scope>NUCLEOTIDE SEQUENCE</scope>
    <source>
        <strain evidence="3">AF72</strain>
    </source>
</reference>
<evidence type="ECO:0000256" key="1">
    <source>
        <dbReference type="SAM" id="MobiDB-lite"/>
    </source>
</evidence>
<evidence type="ECO:0000313" key="4">
    <source>
        <dbReference type="Proteomes" id="UP001177023"/>
    </source>
</evidence>
<accession>A0AA36CF40</accession>
<feature type="signal peptide" evidence="2">
    <location>
        <begin position="1"/>
        <end position="17"/>
    </location>
</feature>
<sequence length="503" mass="55632">MVRLLLVLLLLADVGTADDSVTCALNTPRFYDPSTGCYPGPVGNSHDPDTILFWEVVEGYRVYYVCPEPGHKVCRSKGKDKKSPDQFSCHGTADRIPPEKKEKKCQCSKRGEPPSETVSEEWFKRWEAGFNGECGSEETRKEDAMVERLFRPVVCEAGYFCSEGSGDSWPAALSGPLGERVGCWDKVNKPTPYSSGICVAESAPPHIVYTASADLKRLIESRQGRLGYGVLFPRGPNDFTDFKPFHYDVACDVAHRPWHPVEGCVVVERHLPSTTVTETAETIGADWGIAFYETVLNNDGVTWTHVVYACALPSTAPYYVSFCSNGKESDIVTGCWSRAWRPAPNDHTACDDPTTTKAKISAEWPHKLAGTPLDFAPIYTRGKEIKYEPEWLITTTTKSTTTVSTQSTNATMAVNTTKATTTTTTRSTTTERPWSDEELMHINSGILCMVALLFLTIYFKCKKYEAPPRVTWLEVTTPEAAHTQNPPKQTADMAKSARSSATV</sequence>
<gene>
    <name evidence="3" type="ORF">MSPICULIGERA_LOCUS5551</name>
</gene>
<keyword evidence="4" id="KW-1185">Reference proteome</keyword>
<feature type="non-terminal residue" evidence="3">
    <location>
        <position position="1"/>
    </location>
</feature>
<dbReference type="Proteomes" id="UP001177023">
    <property type="component" value="Unassembled WGS sequence"/>
</dbReference>
<organism evidence="3 4">
    <name type="scientific">Mesorhabditis spiculigera</name>
    <dbReference type="NCBI Taxonomy" id="96644"/>
    <lineage>
        <taxon>Eukaryota</taxon>
        <taxon>Metazoa</taxon>
        <taxon>Ecdysozoa</taxon>
        <taxon>Nematoda</taxon>
        <taxon>Chromadorea</taxon>
        <taxon>Rhabditida</taxon>
        <taxon>Rhabditina</taxon>
        <taxon>Rhabditomorpha</taxon>
        <taxon>Rhabditoidea</taxon>
        <taxon>Rhabditidae</taxon>
        <taxon>Mesorhabditinae</taxon>
        <taxon>Mesorhabditis</taxon>
    </lineage>
</organism>
<evidence type="ECO:0000256" key="2">
    <source>
        <dbReference type="SAM" id="SignalP"/>
    </source>
</evidence>
<feature type="region of interest" description="Disordered" evidence="1">
    <location>
        <begin position="481"/>
        <end position="503"/>
    </location>
</feature>
<keyword evidence="2" id="KW-0732">Signal</keyword>
<name>A0AA36CF40_9BILA</name>
<evidence type="ECO:0000313" key="3">
    <source>
        <dbReference type="EMBL" id="CAJ0566975.1"/>
    </source>
</evidence>
<feature type="chain" id="PRO_5041451007" evidence="2">
    <location>
        <begin position="18"/>
        <end position="503"/>
    </location>
</feature>
<dbReference type="EMBL" id="CATQJA010001373">
    <property type="protein sequence ID" value="CAJ0566975.1"/>
    <property type="molecule type" value="Genomic_DNA"/>
</dbReference>
<feature type="region of interest" description="Disordered" evidence="1">
    <location>
        <begin position="76"/>
        <end position="97"/>
    </location>
</feature>
<comment type="caution">
    <text evidence="3">The sequence shown here is derived from an EMBL/GenBank/DDBJ whole genome shotgun (WGS) entry which is preliminary data.</text>
</comment>
<proteinExistence type="predicted"/>